<dbReference type="Pfam" id="PF00072">
    <property type="entry name" value="Response_reg"/>
    <property type="match status" value="1"/>
</dbReference>
<proteinExistence type="predicted"/>
<dbReference type="PANTHER" id="PTHR37299:SF1">
    <property type="entry name" value="STAGE 0 SPORULATION PROTEIN A HOMOLOG"/>
    <property type="match status" value="1"/>
</dbReference>
<dbReference type="Pfam" id="PF04397">
    <property type="entry name" value="LytTR"/>
    <property type="match status" value="1"/>
</dbReference>
<evidence type="ECO:0000256" key="1">
    <source>
        <dbReference type="ARBA" id="ARBA00018672"/>
    </source>
</evidence>
<dbReference type="PANTHER" id="PTHR37299">
    <property type="entry name" value="TRANSCRIPTIONAL REGULATOR-RELATED"/>
    <property type="match status" value="1"/>
</dbReference>
<evidence type="ECO:0000313" key="6">
    <source>
        <dbReference type="EMBL" id="RGE62463.1"/>
    </source>
</evidence>
<keyword evidence="3" id="KW-0597">Phosphoprotein</keyword>
<dbReference type="Gene3D" id="2.40.50.1020">
    <property type="entry name" value="LytTr DNA-binding domain"/>
    <property type="match status" value="1"/>
</dbReference>
<dbReference type="PROSITE" id="PS50110">
    <property type="entry name" value="RESPONSE_REGULATORY"/>
    <property type="match status" value="1"/>
</dbReference>
<evidence type="ECO:0000259" key="4">
    <source>
        <dbReference type="PROSITE" id="PS50110"/>
    </source>
</evidence>
<name>A0A3E3I7Q2_9FIRM</name>
<dbReference type="SMART" id="SM00850">
    <property type="entry name" value="LytTR"/>
    <property type="match status" value="1"/>
</dbReference>
<dbReference type="SMART" id="SM00448">
    <property type="entry name" value="REC"/>
    <property type="match status" value="1"/>
</dbReference>
<comment type="function">
    <text evidence="2">May play the central regulatory role in sporulation. It may be an element of the effector pathway responsible for the activation of sporulation genes in response to nutritional stress. Spo0A may act in concert with spo0H (a sigma factor) to control the expression of some genes that are critical to the sporulation process.</text>
</comment>
<evidence type="ECO:0000256" key="2">
    <source>
        <dbReference type="ARBA" id="ARBA00024867"/>
    </source>
</evidence>
<gene>
    <name evidence="6" type="ORF">DXC51_07630</name>
</gene>
<dbReference type="PROSITE" id="PS50930">
    <property type="entry name" value="HTH_LYTTR"/>
    <property type="match status" value="1"/>
</dbReference>
<dbReference type="EMBL" id="QVLV01000004">
    <property type="protein sequence ID" value="RGE62463.1"/>
    <property type="molecule type" value="Genomic_DNA"/>
</dbReference>
<feature type="modified residue" description="4-aspartylphosphate" evidence="3">
    <location>
        <position position="52"/>
    </location>
</feature>
<reference evidence="6" key="1">
    <citation type="submission" date="2018-08" db="EMBL/GenBank/DDBJ databases">
        <title>A genome reference for cultivated species of the human gut microbiota.</title>
        <authorList>
            <person name="Zou Y."/>
            <person name="Xue W."/>
            <person name="Luo G."/>
        </authorList>
    </citation>
    <scope>NUCLEOTIDE SEQUENCE [LARGE SCALE GENOMIC DNA]</scope>
    <source>
        <strain evidence="6">TF05-5AC</strain>
    </source>
</reference>
<dbReference type="RefSeq" id="WP_117544228.1">
    <property type="nucleotide sequence ID" value="NZ_QVLV01000004.1"/>
</dbReference>
<dbReference type="InterPro" id="IPR046947">
    <property type="entry name" value="LytR-like"/>
</dbReference>
<organism evidence="6 7">
    <name type="scientific">Eisenbergiella massiliensis</name>
    <dbReference type="NCBI Taxonomy" id="1720294"/>
    <lineage>
        <taxon>Bacteria</taxon>
        <taxon>Bacillati</taxon>
        <taxon>Bacillota</taxon>
        <taxon>Clostridia</taxon>
        <taxon>Lachnospirales</taxon>
        <taxon>Lachnospiraceae</taxon>
        <taxon>Eisenbergiella</taxon>
    </lineage>
</organism>
<dbReference type="AlphaFoldDB" id="A0A3E3I7Q2"/>
<dbReference type="GO" id="GO:0000156">
    <property type="term" value="F:phosphorelay response regulator activity"/>
    <property type="evidence" value="ECO:0007669"/>
    <property type="project" value="InterPro"/>
</dbReference>
<dbReference type="GeneID" id="97986750"/>
<keyword evidence="6" id="KW-0238">DNA-binding</keyword>
<dbReference type="SUPFAM" id="SSF52172">
    <property type="entry name" value="CheY-like"/>
    <property type="match status" value="1"/>
</dbReference>
<evidence type="ECO:0000256" key="3">
    <source>
        <dbReference type="PROSITE-ProRule" id="PRU00169"/>
    </source>
</evidence>
<sequence>MLRIAICDDDPHMLSSLAALCKKILPEAEVTEYKSGVELLSGNGGFEIILMDVRMEEMDGLDVIKRLQSRDREKSPVRPSVIFITAYDDYVFEALDLFPFHYLLKPLDEEKFAKVLKLAAEKYTKQEKEEAILFHTKNNHLRLYPSDIYFVESNLRKVIINMENEHFEIYYTMAELEKLLGSAFFRCHRGYLVNLDKIRSYDRESIKLTNGSSLILSKTKYAEFVDAYMHYLALEEG</sequence>
<accession>A0A3E3I7Q2</accession>
<dbReference type="InterPro" id="IPR007492">
    <property type="entry name" value="LytTR_DNA-bd_dom"/>
</dbReference>
<evidence type="ECO:0000313" key="7">
    <source>
        <dbReference type="Proteomes" id="UP000260812"/>
    </source>
</evidence>
<feature type="domain" description="HTH LytTR-type" evidence="5">
    <location>
        <begin position="132"/>
        <end position="230"/>
    </location>
</feature>
<feature type="domain" description="Response regulatory" evidence="4">
    <location>
        <begin position="3"/>
        <end position="120"/>
    </location>
</feature>
<protein>
    <recommendedName>
        <fullName evidence="1">Stage 0 sporulation protein A homolog</fullName>
    </recommendedName>
</protein>
<keyword evidence="7" id="KW-1185">Reference proteome</keyword>
<dbReference type="InterPro" id="IPR001789">
    <property type="entry name" value="Sig_transdc_resp-reg_receiver"/>
</dbReference>
<evidence type="ECO:0000259" key="5">
    <source>
        <dbReference type="PROSITE" id="PS50930"/>
    </source>
</evidence>
<dbReference type="GO" id="GO:0003677">
    <property type="term" value="F:DNA binding"/>
    <property type="evidence" value="ECO:0007669"/>
    <property type="project" value="UniProtKB-KW"/>
</dbReference>
<dbReference type="InterPro" id="IPR011006">
    <property type="entry name" value="CheY-like_superfamily"/>
</dbReference>
<dbReference type="Gene3D" id="3.40.50.2300">
    <property type="match status" value="1"/>
</dbReference>
<comment type="caution">
    <text evidence="6">The sequence shown here is derived from an EMBL/GenBank/DDBJ whole genome shotgun (WGS) entry which is preliminary data.</text>
</comment>
<dbReference type="Proteomes" id="UP000260812">
    <property type="component" value="Unassembled WGS sequence"/>
</dbReference>